<organism evidence="1 2">
    <name type="scientific">Halovibrio variabilis</name>
    <dbReference type="NCBI Taxonomy" id="31910"/>
    <lineage>
        <taxon>Bacteria</taxon>
        <taxon>Pseudomonadati</taxon>
        <taxon>Pseudomonadota</taxon>
        <taxon>Gammaproteobacteria</taxon>
        <taxon>Oceanospirillales</taxon>
        <taxon>Halomonadaceae</taxon>
        <taxon>Halovibrio</taxon>
    </lineage>
</organism>
<protein>
    <submittedName>
        <fullName evidence="1">Uncharacterized protein</fullName>
    </submittedName>
</protein>
<gene>
    <name evidence="1" type="ORF">HVA01_05370</name>
</gene>
<accession>A0A511ULI3</accession>
<comment type="caution">
    <text evidence="1">The sequence shown here is derived from an EMBL/GenBank/DDBJ whole genome shotgun (WGS) entry which is preliminary data.</text>
</comment>
<dbReference type="Proteomes" id="UP000321303">
    <property type="component" value="Unassembled WGS sequence"/>
</dbReference>
<dbReference type="EMBL" id="BJXV01000002">
    <property type="protein sequence ID" value="GEN26891.1"/>
    <property type="molecule type" value="Genomic_DNA"/>
</dbReference>
<dbReference type="RefSeq" id="WP_246129411.1">
    <property type="nucleotide sequence ID" value="NZ_BJXV01000002.1"/>
</dbReference>
<reference evidence="1 2" key="1">
    <citation type="submission" date="2019-07" db="EMBL/GenBank/DDBJ databases">
        <title>Whole genome shotgun sequence of Halomonas variabilis NBRC 102410.</title>
        <authorList>
            <person name="Hosoyama A."/>
            <person name="Uohara A."/>
            <person name="Ohji S."/>
            <person name="Ichikawa N."/>
        </authorList>
    </citation>
    <scope>NUCLEOTIDE SEQUENCE [LARGE SCALE GENOMIC DNA]</scope>
    <source>
        <strain evidence="1 2">NBRC 102410</strain>
    </source>
</reference>
<sequence length="122" mass="13660">MTRQAARVGISLNSKGSAVIAPIGLWRITWMEAWDQDFVDLIEPGHFRFDDNGLGYFIFGAVEGQLDYRLSGDGKRIDFSWSGNDEGDEKSGRGWFKFSSSRIAKGCFFIHCGDESAVEIKL</sequence>
<dbReference type="AlphaFoldDB" id="A0A511ULI3"/>
<proteinExistence type="predicted"/>
<name>A0A511ULI3_9GAMM</name>
<evidence type="ECO:0000313" key="2">
    <source>
        <dbReference type="Proteomes" id="UP000321303"/>
    </source>
</evidence>
<evidence type="ECO:0000313" key="1">
    <source>
        <dbReference type="EMBL" id="GEN26891.1"/>
    </source>
</evidence>
<keyword evidence="2" id="KW-1185">Reference proteome</keyword>